<organism evidence="1 2">
    <name type="scientific">Tanacetum coccineum</name>
    <dbReference type="NCBI Taxonomy" id="301880"/>
    <lineage>
        <taxon>Eukaryota</taxon>
        <taxon>Viridiplantae</taxon>
        <taxon>Streptophyta</taxon>
        <taxon>Embryophyta</taxon>
        <taxon>Tracheophyta</taxon>
        <taxon>Spermatophyta</taxon>
        <taxon>Magnoliopsida</taxon>
        <taxon>eudicotyledons</taxon>
        <taxon>Gunneridae</taxon>
        <taxon>Pentapetalae</taxon>
        <taxon>asterids</taxon>
        <taxon>campanulids</taxon>
        <taxon>Asterales</taxon>
        <taxon>Asteraceae</taxon>
        <taxon>Asteroideae</taxon>
        <taxon>Anthemideae</taxon>
        <taxon>Anthemidinae</taxon>
        <taxon>Tanacetum</taxon>
    </lineage>
</organism>
<feature type="non-terminal residue" evidence="1">
    <location>
        <position position="1"/>
    </location>
</feature>
<evidence type="ECO:0000313" key="2">
    <source>
        <dbReference type="Proteomes" id="UP001151760"/>
    </source>
</evidence>
<comment type="caution">
    <text evidence="1">The sequence shown here is derived from an EMBL/GenBank/DDBJ whole genome shotgun (WGS) entry which is preliminary data.</text>
</comment>
<dbReference type="Proteomes" id="UP001151760">
    <property type="component" value="Unassembled WGS sequence"/>
</dbReference>
<keyword evidence="2" id="KW-1185">Reference proteome</keyword>
<evidence type="ECO:0008006" key="3">
    <source>
        <dbReference type="Google" id="ProtNLM"/>
    </source>
</evidence>
<sequence>TYTLLSHFDNSLPAYETFCFDIEEKSSGSTTSHSDHSLPDYEAFSFDVDHIEEKSSGSTTSHSDLSLLEYESFHFDLSIDSFPPADMSDSHLEEFADELGHIISPPEYDRFYFDIEPDLGELTRRLEEIIFEDSTKELTSLELTDLRLLLFECDSIFSEIGFSEIDLLVSFPSKNEDKVFDPGILLNNRIFSFTRKSPHLLIDNFMIDNCHILSEISLMIISSISFHPKDKEIRGEIPYDLEDLRACFQSFNHAVFDHFLDYILGTLNPVNKVDLVFAILSFDHFLKIPSDESKVHIEVLSLLWGNRLPIPDGRSRCLGTKRLKTKQKCPMKVLEKVSPVQPNLEPIRNKLLSKLKAHSAQEKEILPEPKAYSLSSVMIDP</sequence>
<accession>A0ABQ4YJK0</accession>
<evidence type="ECO:0000313" key="1">
    <source>
        <dbReference type="EMBL" id="GJS77616.1"/>
    </source>
</evidence>
<reference evidence="1" key="2">
    <citation type="submission" date="2022-01" db="EMBL/GenBank/DDBJ databases">
        <authorList>
            <person name="Yamashiro T."/>
            <person name="Shiraishi A."/>
            <person name="Satake H."/>
            <person name="Nakayama K."/>
        </authorList>
    </citation>
    <scope>NUCLEOTIDE SEQUENCE</scope>
</reference>
<dbReference type="EMBL" id="BQNB010010461">
    <property type="protein sequence ID" value="GJS77616.1"/>
    <property type="molecule type" value="Genomic_DNA"/>
</dbReference>
<proteinExistence type="predicted"/>
<reference evidence="1" key="1">
    <citation type="journal article" date="2022" name="Int. J. Mol. Sci.">
        <title>Draft Genome of Tanacetum Coccineum: Genomic Comparison of Closely Related Tanacetum-Family Plants.</title>
        <authorList>
            <person name="Yamashiro T."/>
            <person name="Shiraishi A."/>
            <person name="Nakayama K."/>
            <person name="Satake H."/>
        </authorList>
    </citation>
    <scope>NUCLEOTIDE SEQUENCE</scope>
</reference>
<name>A0ABQ4YJK0_9ASTR</name>
<protein>
    <recommendedName>
        <fullName evidence="3">Reverse transcriptase domain-containing protein</fullName>
    </recommendedName>
</protein>
<gene>
    <name evidence="1" type="ORF">Tco_0727497</name>
</gene>